<organism evidence="1">
    <name type="scientific">marine sediment metagenome</name>
    <dbReference type="NCBI Taxonomy" id="412755"/>
    <lineage>
        <taxon>unclassified sequences</taxon>
        <taxon>metagenomes</taxon>
        <taxon>ecological metagenomes</taxon>
    </lineage>
</organism>
<evidence type="ECO:0000313" key="1">
    <source>
        <dbReference type="EMBL" id="GAH97272.1"/>
    </source>
</evidence>
<sequence length="32" mass="3740">RERIDALLKLINDWLDMTRIKAGEVVGKFEPL</sequence>
<dbReference type="AlphaFoldDB" id="X1JT63"/>
<feature type="non-terminal residue" evidence="1">
    <location>
        <position position="32"/>
    </location>
</feature>
<feature type="non-terminal residue" evidence="1">
    <location>
        <position position="1"/>
    </location>
</feature>
<name>X1JT63_9ZZZZ</name>
<reference evidence="1" key="1">
    <citation type="journal article" date="2014" name="Front. Microbiol.">
        <title>High frequency of phylogenetically diverse reductive dehalogenase-homologous genes in deep subseafloor sedimentary metagenomes.</title>
        <authorList>
            <person name="Kawai M."/>
            <person name="Futagami T."/>
            <person name="Toyoda A."/>
            <person name="Takaki Y."/>
            <person name="Nishi S."/>
            <person name="Hori S."/>
            <person name="Arai W."/>
            <person name="Tsubouchi T."/>
            <person name="Morono Y."/>
            <person name="Uchiyama I."/>
            <person name="Ito T."/>
            <person name="Fujiyama A."/>
            <person name="Inagaki F."/>
            <person name="Takami H."/>
        </authorList>
    </citation>
    <scope>NUCLEOTIDE SEQUENCE</scope>
    <source>
        <strain evidence="1">Expedition CK06-06</strain>
    </source>
</reference>
<comment type="caution">
    <text evidence="1">The sequence shown here is derived from an EMBL/GenBank/DDBJ whole genome shotgun (WGS) entry which is preliminary data.</text>
</comment>
<proteinExistence type="predicted"/>
<protein>
    <submittedName>
        <fullName evidence="1">Uncharacterized protein</fullName>
    </submittedName>
</protein>
<accession>X1JT63</accession>
<dbReference type="EMBL" id="BARU01049913">
    <property type="protein sequence ID" value="GAH97272.1"/>
    <property type="molecule type" value="Genomic_DNA"/>
</dbReference>
<gene>
    <name evidence="1" type="ORF">S03H2_73119</name>
</gene>